<dbReference type="InterPro" id="IPR016035">
    <property type="entry name" value="Acyl_Trfase/lysoPLipase"/>
</dbReference>
<dbReference type="InterPro" id="IPR013968">
    <property type="entry name" value="PKS_KR"/>
</dbReference>
<dbReference type="SUPFAM" id="SSF52151">
    <property type="entry name" value="FabD/lysophospholipase-like"/>
    <property type="match status" value="1"/>
</dbReference>
<feature type="region of interest" description="Disordered" evidence="6">
    <location>
        <begin position="2031"/>
        <end position="2052"/>
    </location>
</feature>
<dbReference type="InterPro" id="IPR009081">
    <property type="entry name" value="PP-bd_ACP"/>
</dbReference>
<dbReference type="SUPFAM" id="SSF51735">
    <property type="entry name" value="NAD(P)-binding Rossmann-fold domains"/>
    <property type="match status" value="3"/>
</dbReference>
<evidence type="ECO:0000313" key="8">
    <source>
        <dbReference type="EMBL" id="CEM30875.1"/>
    </source>
</evidence>
<dbReference type="InterPro" id="IPR014043">
    <property type="entry name" value="Acyl_transferase_dom"/>
</dbReference>
<dbReference type="PANTHER" id="PTHR43775">
    <property type="entry name" value="FATTY ACID SYNTHASE"/>
    <property type="match status" value="1"/>
</dbReference>
<feature type="compositionally biased region" description="Basic and acidic residues" evidence="6">
    <location>
        <begin position="2302"/>
        <end position="2320"/>
    </location>
</feature>
<reference evidence="8" key="1">
    <citation type="submission" date="2014-11" db="EMBL/GenBank/DDBJ databases">
        <authorList>
            <person name="Otto D Thomas"/>
            <person name="Naeem Raeece"/>
        </authorList>
    </citation>
    <scope>NUCLEOTIDE SEQUENCE</scope>
</reference>
<feature type="compositionally biased region" description="Basic and acidic residues" evidence="6">
    <location>
        <begin position="1668"/>
        <end position="1678"/>
    </location>
</feature>
<evidence type="ECO:0000256" key="5">
    <source>
        <dbReference type="ARBA" id="ARBA00023268"/>
    </source>
</evidence>
<dbReference type="InterPro" id="IPR003965">
    <property type="entry name" value="Fatty_acid_synthase"/>
</dbReference>
<proteinExistence type="predicted"/>
<dbReference type="InterPro" id="IPR013120">
    <property type="entry name" value="FAR_NAD-bd"/>
</dbReference>
<dbReference type="InterPro" id="IPR013149">
    <property type="entry name" value="ADH-like_C"/>
</dbReference>
<dbReference type="SMART" id="SM00822">
    <property type="entry name" value="PKS_KR"/>
    <property type="match status" value="1"/>
</dbReference>
<dbReference type="VEuPathDB" id="CryptoDB:Cvel_680"/>
<sequence length="2383" mass="256996">MTRWDDLPAGPVGSDVAGTVVHVGSGVEGLREGDDVFGIASTGCLRTYVQTPADLLVRIPNRSLSFEDAASLPTCCATVELSLGPEGAALRSGQRVLCHAVTGGVGLFVVQYCKAVGASVVGTCSDGKRRAAEEAGVEFVSSSRDASSFRQDMFLWMERHGKVDVVINCLRDEFVPHSLEVLREGGVFVELGKGAVWSKERMRAARPDVKYIPVEWDTVAFESPVKARELLERTARKIHTGFYSPIPTHVFDMTREGEGGCVEAMKLMQRAQHIGKVVISVPSSLGKDRQAVAEGTVAITGGLGGLGLCFARWLQHEGSKNVLLLSRRKVKMSRSEKGLEKNEDWGMIVDAQTQTADGGGALSVNKVVTESCDVADIEQVRRVLSDEHLRTLGLPPVTGVLHSAGLLDDALIDNQSVEKIARVFECKARGAWNLHEVLGDRLRLFVLFSSIVSLWGNVGQVNYGAANYCLDALASFRRSRGLPCLTLNWGFWGEQGMGAESEDSLLQTGIRPLSSDLGRRVMADAMRLFGTSRDSDSQFALGAQPLIASRYAARTSEMPRGPYWSRVTIESDEAADLGAEELLGLSDEEIAERTGQHIIRTVSEGVSPGTAGGEWTLDTPLSELGMDSLAAVEVRNALQTRLSVSVPASVFLESETLRDISGFIAQKLIAKRDAAAAASGGKKKNTRPNSEQKQRQKKKRNTTPASGKLQPPPPLSSHPAVTAFLFTGQGSQWSGMGVDLYGANRVFREAIDEFSSFFADRLRDSHSELSLPVEITSDTLREVMHRREDKADGEGLSLNSALFAQPAIVAVELALLRVWETAAGVRPRVVIGHSLGEYAAAVAAGCLKWQTALALVIERARLTTQVPRGDGVMAAARVRAEDVRNAFAKLPSNIRPRVALAAVNGPSSVVVSGESAAVRETFRLLREDTEGEYSGKYRNLKTKELDVTHAFHSPLMDPVAKRFKHFLDSSSILSKGLQGTASIPPVCAPLEGVTWVSTVTGGRIGASSDELSVLRSSVHWRSHISDSVLFEPAMTTVVAEMSALSSHPDAPFLWVEVGPSSTLTSLAKACLPLEVRQSQRLQLWLSSMDKTAPQEAAARLEAQIARVRMHLQLDAHTATKEEKEAAATNSRRDQKEEKQELRESASSQPIRTSADAVAAPAKRSALLQAQALRLAPLGDAAQLVRELAFDRSALSPPAAPEDIRCVLLTGATGFVGRFVLRALLGHGRKDLPRSQQQVAARRRNRLWGGMGRRGRGAEFRVVCVVRGKSDCDAYERVRAACVESGVWDEGLIPGGRLEVLSGDLELPRMGLSEETWKRLTETVDAVYHVAAVLSLGKGYTRLKGPNLVSLKGVVALCTTAKLKHLFYTSTAAVWLSLFARDARSLESLRDCEAAWAPPSSSSDAATEDDLLLMERLVPPHVSGYIWTKVAAERVLRGLRERCGLPSVIFRLGSNTSIAARFPALGGSRYVQTLAMAAALKHRIMLPAAQPWVAVDTAAELMVRRLFTGHAKRSDYFLFDMSAQAQVVAACQQELFESTNLQNSFNEEIREGSLRDVLSLEKGDPSSPLSGSSMLLELLTSVAEALDKTATSPGPLERRNGVGGQARTSLVHAAEWEKLSSAIFEDLPSSDTPPWPDPTILAWRFGTACCRFELLGGTPPREPACPKTKTAEGEGECRGARRNSSTAGAKGLLQSSALIVSRTGSLERSGDRMEGRGGRQDGGTEENPPSSEFDSAASLHHGVYVDLESLQRDLDAVESLHPAFGGTNAFLSLRVWKANGLRNRLALSTLVPRPLRPPRQIRMESPVVVTGLSRFWIGVVADCLEANEALCLLRPSVSDLVSPFGAAGGGERWRETEKAVALALSSVGVAFSPVRVPPTETLPHDRERGLRGISRMRTRPLEDSPLSSRPELPDVLHCSDGLAELCLSPLVHGDSLVSSQLEGPGPVLDPVVLAVRGLHGEIVERGRRAPSPGRAAALYSFYRNVVERGCAGGKLRGFRDANRQECEGGVQMEGVRRPSAKTDRVFSRPLSIPDPAAALESPGGGGEDSEARRTTRRVLMCDVEHYGQMGALLREFPDAAIVVVDSPAEDAALEWALFSRIAAEAFFQTATAGRQREGTAAARGEEVRQNLISPLSVSELLPIARESVAHLVTAFETFLSSAEGVSASEEGRVQRVSLEALTERGISGQTLHTLASRLSPVGGASREGGQLRSRSSAGRRGQRAGAGGPADPPDDGITPRCGFLMRQPSGGGQAQKRQKKKTMWGYSDVRERARSRLERFLQTRRQAEAVVAAAAKIRQAFRSTRETKSGEKKAQSSERSQEGGVSILRVSTQPAGPWGDSVETAGEASEALSSSSTLATLARLLCSHDSTLKAEAEKWLSRSV</sequence>
<feature type="region of interest" description="Disordered" evidence="6">
    <location>
        <begin position="676"/>
        <end position="716"/>
    </location>
</feature>
<feature type="domain" description="Carrier" evidence="7">
    <location>
        <begin position="588"/>
        <end position="668"/>
    </location>
</feature>
<name>A0A0G4GLA0_9ALVE</name>
<keyword evidence="5" id="KW-0511">Multifunctional enzyme</keyword>
<evidence type="ECO:0000256" key="3">
    <source>
        <dbReference type="ARBA" id="ARBA00022679"/>
    </source>
</evidence>
<feature type="region of interest" description="Disordered" evidence="6">
    <location>
        <begin position="1658"/>
        <end position="1688"/>
    </location>
</feature>
<dbReference type="Pfam" id="PF00107">
    <property type="entry name" value="ADH_zinc_N"/>
    <property type="match status" value="1"/>
</dbReference>
<dbReference type="InterPro" id="IPR001227">
    <property type="entry name" value="Ac_transferase_dom_sf"/>
</dbReference>
<dbReference type="Pfam" id="PF08659">
    <property type="entry name" value="KR"/>
    <property type="match status" value="1"/>
</dbReference>
<evidence type="ECO:0000256" key="4">
    <source>
        <dbReference type="ARBA" id="ARBA00022857"/>
    </source>
</evidence>
<dbReference type="InterPro" id="IPR036291">
    <property type="entry name" value="NAD(P)-bd_dom_sf"/>
</dbReference>
<evidence type="ECO:0000256" key="6">
    <source>
        <dbReference type="SAM" id="MobiDB-lite"/>
    </source>
</evidence>
<keyword evidence="3" id="KW-0808">Transferase</keyword>
<dbReference type="SUPFAM" id="SSF55048">
    <property type="entry name" value="Probable ACP-binding domain of malonyl-CoA ACP transacylase"/>
    <property type="match status" value="1"/>
</dbReference>
<dbReference type="PROSITE" id="PS50075">
    <property type="entry name" value="CARRIER"/>
    <property type="match status" value="1"/>
</dbReference>
<feature type="compositionally biased region" description="Basic and acidic residues" evidence="6">
    <location>
        <begin position="1707"/>
        <end position="1718"/>
    </location>
</feature>
<feature type="region of interest" description="Disordered" evidence="6">
    <location>
        <begin position="1702"/>
        <end position="1734"/>
    </location>
</feature>
<keyword evidence="1" id="KW-0596">Phosphopantetheine</keyword>
<dbReference type="GO" id="GO:0005835">
    <property type="term" value="C:fatty acid synthase complex"/>
    <property type="evidence" value="ECO:0007669"/>
    <property type="project" value="InterPro"/>
</dbReference>
<keyword evidence="2" id="KW-0597">Phosphoprotein</keyword>
<dbReference type="Gene3D" id="3.40.50.720">
    <property type="entry name" value="NAD(P)-binding Rossmann-like Domain"/>
    <property type="match status" value="3"/>
</dbReference>
<dbReference type="Gene3D" id="3.90.180.10">
    <property type="entry name" value="Medium-chain alcohol dehydrogenases, catalytic domain"/>
    <property type="match status" value="1"/>
</dbReference>
<dbReference type="PROSITE" id="PS00012">
    <property type="entry name" value="PHOSPHOPANTETHEINE"/>
    <property type="match status" value="1"/>
</dbReference>
<dbReference type="GO" id="GO:0006633">
    <property type="term" value="P:fatty acid biosynthetic process"/>
    <property type="evidence" value="ECO:0007669"/>
    <property type="project" value="InterPro"/>
</dbReference>
<dbReference type="Gene3D" id="3.40.366.10">
    <property type="entry name" value="Malonyl-Coenzyme A Acyl Carrier Protein, domain 2"/>
    <property type="match status" value="1"/>
</dbReference>
<accession>A0A0G4GLA0</accession>
<feature type="compositionally biased region" description="Low complexity" evidence="6">
    <location>
        <begin position="2207"/>
        <end position="2218"/>
    </location>
</feature>
<dbReference type="InterPro" id="IPR057326">
    <property type="entry name" value="KR_dom"/>
</dbReference>
<dbReference type="Pfam" id="PF00550">
    <property type="entry name" value="PP-binding"/>
    <property type="match status" value="1"/>
</dbReference>
<dbReference type="InterPro" id="IPR020806">
    <property type="entry name" value="PKS_PP-bd"/>
</dbReference>
<evidence type="ECO:0000256" key="2">
    <source>
        <dbReference type="ARBA" id="ARBA00022553"/>
    </source>
</evidence>
<gene>
    <name evidence="8" type="ORF">Cvel_680</name>
</gene>
<organism evidence="8">
    <name type="scientific">Chromera velia CCMP2878</name>
    <dbReference type="NCBI Taxonomy" id="1169474"/>
    <lineage>
        <taxon>Eukaryota</taxon>
        <taxon>Sar</taxon>
        <taxon>Alveolata</taxon>
        <taxon>Colpodellida</taxon>
        <taxon>Chromeraceae</taxon>
        <taxon>Chromera</taxon>
    </lineage>
</organism>
<dbReference type="InterPro" id="IPR011032">
    <property type="entry name" value="GroES-like_sf"/>
</dbReference>
<dbReference type="PANTHER" id="PTHR43775:SF37">
    <property type="entry name" value="SI:DKEY-61P9.11"/>
    <property type="match status" value="1"/>
</dbReference>
<dbReference type="SMART" id="SM00823">
    <property type="entry name" value="PKS_PP"/>
    <property type="match status" value="1"/>
</dbReference>
<feature type="region of interest" description="Disordered" evidence="6">
    <location>
        <begin position="2191"/>
        <end position="2265"/>
    </location>
</feature>
<dbReference type="Pfam" id="PF07993">
    <property type="entry name" value="NAD_binding_4"/>
    <property type="match status" value="1"/>
</dbReference>
<dbReference type="SMART" id="SM00829">
    <property type="entry name" value="PKS_ER"/>
    <property type="match status" value="1"/>
</dbReference>
<feature type="region of interest" description="Disordered" evidence="6">
    <location>
        <begin position="2330"/>
        <end position="2349"/>
    </location>
</feature>
<dbReference type="InterPro" id="IPR016036">
    <property type="entry name" value="Malonyl_transacylase_ACP-bd"/>
</dbReference>
<dbReference type="InterPro" id="IPR036736">
    <property type="entry name" value="ACP-like_sf"/>
</dbReference>
<dbReference type="Pfam" id="PF00698">
    <property type="entry name" value="Acyl_transf_1"/>
    <property type="match status" value="1"/>
</dbReference>
<dbReference type="Gene3D" id="1.10.1200.10">
    <property type="entry name" value="ACP-like"/>
    <property type="match status" value="1"/>
</dbReference>
<feature type="region of interest" description="Disordered" evidence="6">
    <location>
        <begin position="2301"/>
        <end position="2324"/>
    </location>
</feature>
<protein>
    <recommendedName>
        <fullName evidence="7">Carrier domain-containing protein</fullName>
    </recommendedName>
</protein>
<evidence type="ECO:0000256" key="1">
    <source>
        <dbReference type="ARBA" id="ARBA00022450"/>
    </source>
</evidence>
<dbReference type="InterPro" id="IPR050091">
    <property type="entry name" value="PKS_NRPS_Biosynth_Enz"/>
</dbReference>
<dbReference type="GO" id="GO:0031177">
    <property type="term" value="F:phosphopantetheine binding"/>
    <property type="evidence" value="ECO:0007669"/>
    <property type="project" value="InterPro"/>
</dbReference>
<dbReference type="Pfam" id="PF08240">
    <property type="entry name" value="ADH_N"/>
    <property type="match status" value="1"/>
</dbReference>
<dbReference type="SMART" id="SM00827">
    <property type="entry name" value="PKS_AT"/>
    <property type="match status" value="1"/>
</dbReference>
<dbReference type="SUPFAM" id="SSF50129">
    <property type="entry name" value="GroES-like"/>
    <property type="match status" value="1"/>
</dbReference>
<dbReference type="EMBL" id="CDMZ01001326">
    <property type="protein sequence ID" value="CEM30875.1"/>
    <property type="molecule type" value="Genomic_DNA"/>
</dbReference>
<dbReference type="SUPFAM" id="SSF47336">
    <property type="entry name" value="ACP-like"/>
    <property type="match status" value="1"/>
</dbReference>
<feature type="region of interest" description="Disordered" evidence="6">
    <location>
        <begin position="1116"/>
        <end position="1155"/>
    </location>
</feature>
<dbReference type="InterPro" id="IPR020843">
    <property type="entry name" value="ER"/>
</dbReference>
<dbReference type="InterPro" id="IPR006162">
    <property type="entry name" value="Ppantetheine_attach_site"/>
</dbReference>
<evidence type="ECO:0000259" key="7">
    <source>
        <dbReference type="PROSITE" id="PS50075"/>
    </source>
</evidence>
<dbReference type="InterPro" id="IPR013154">
    <property type="entry name" value="ADH-like_N"/>
</dbReference>
<dbReference type="PRINTS" id="PR01483">
    <property type="entry name" value="FASYNTHASE"/>
</dbReference>
<keyword evidence="4" id="KW-0521">NADP</keyword>
<dbReference type="CDD" id="cd05195">
    <property type="entry name" value="enoyl_red"/>
    <property type="match status" value="1"/>
</dbReference>
<feature type="compositionally biased region" description="Basic and acidic residues" evidence="6">
    <location>
        <begin position="1116"/>
        <end position="1143"/>
    </location>
</feature>
<dbReference type="GO" id="GO:0016491">
    <property type="term" value="F:oxidoreductase activity"/>
    <property type="evidence" value="ECO:0007669"/>
    <property type="project" value="InterPro"/>
</dbReference>
<dbReference type="GO" id="GO:0004312">
    <property type="term" value="F:fatty acid synthase activity"/>
    <property type="evidence" value="ECO:0007669"/>
    <property type="project" value="InterPro"/>
</dbReference>